<gene>
    <name evidence="5" type="ORF">FF098_011455</name>
    <name evidence="4" type="ORF">GCM10011355_23030</name>
</gene>
<feature type="coiled-coil region" evidence="1">
    <location>
        <begin position="190"/>
        <end position="217"/>
    </location>
</feature>
<evidence type="ECO:0000313" key="4">
    <source>
        <dbReference type="EMBL" id="GGH98736.1"/>
    </source>
</evidence>
<protein>
    <recommendedName>
        <fullName evidence="8">Tetratricopeptide repeat protein</fullName>
    </recommendedName>
</protein>
<reference evidence="4" key="1">
    <citation type="journal article" date="2014" name="Int. J. Syst. Evol. Microbiol.">
        <title>Complete genome sequence of Corynebacterium casei LMG S-19264T (=DSM 44701T), isolated from a smear-ripened cheese.</title>
        <authorList>
            <consortium name="US DOE Joint Genome Institute (JGI-PGF)"/>
            <person name="Walter F."/>
            <person name="Albersmeier A."/>
            <person name="Kalinowski J."/>
            <person name="Ruckert C."/>
        </authorList>
    </citation>
    <scope>NUCLEOTIDE SEQUENCE</scope>
    <source>
        <strain evidence="4">CGMCC 1.14984</strain>
    </source>
</reference>
<accession>A0A8J3EPM3</accession>
<keyword evidence="1" id="KW-0175">Coiled coil</keyword>
<dbReference type="InterPro" id="IPR011990">
    <property type="entry name" value="TPR-like_helical_dom_sf"/>
</dbReference>
<feature type="chain" id="PRO_5035195906" description="Tetratricopeptide repeat protein" evidence="3">
    <location>
        <begin position="25"/>
        <end position="247"/>
    </location>
</feature>
<evidence type="ECO:0000313" key="6">
    <source>
        <dbReference type="Proteomes" id="UP000621856"/>
    </source>
</evidence>
<dbReference type="AlphaFoldDB" id="A0A8J3EPM3"/>
<reference evidence="4" key="3">
    <citation type="submission" date="2020-09" db="EMBL/GenBank/DDBJ databases">
        <authorList>
            <person name="Sun Q."/>
            <person name="Zhou Y."/>
        </authorList>
    </citation>
    <scope>NUCLEOTIDE SEQUENCE</scope>
    <source>
        <strain evidence="4">CGMCC 1.14984</strain>
    </source>
</reference>
<dbReference type="Proteomes" id="UP000621856">
    <property type="component" value="Unassembled WGS sequence"/>
</dbReference>
<sequence>MTFGKFILSAAFGLAALAFMPAHAMQDEDAPASEPPTQEEEDVITIFGGGPRDEAMAAFMRGDYPTAELEFGKNLRCAERVEMMEDFAYESARGNQTAADAGAGGSAPAGGGDLTAQSRPSGTDYNSGQRPDEEDIAARSCDMPAYQIYMIGMSQVKQGKNAEAKANFYRVIAMSKDERFFDAHYRIGLLELLDGNVDKAEERLAHLKVLQERCQRRGERCEWRDELDEAVAFLDAAVTNANDPSAG</sequence>
<name>A0A8J3EPM3_9PROT</name>
<dbReference type="SUPFAM" id="SSF48452">
    <property type="entry name" value="TPR-like"/>
    <property type="match status" value="1"/>
</dbReference>
<dbReference type="Gene3D" id="1.25.40.10">
    <property type="entry name" value="Tetratricopeptide repeat domain"/>
    <property type="match status" value="1"/>
</dbReference>
<proteinExistence type="predicted"/>
<evidence type="ECO:0000256" key="2">
    <source>
        <dbReference type="SAM" id="MobiDB-lite"/>
    </source>
</evidence>
<keyword evidence="3" id="KW-0732">Signal</keyword>
<keyword evidence="7" id="KW-1185">Reference proteome</keyword>
<dbReference type="EMBL" id="BMGZ01000002">
    <property type="protein sequence ID" value="GGH98736.1"/>
    <property type="molecule type" value="Genomic_DNA"/>
</dbReference>
<comment type="caution">
    <text evidence="4">The sequence shown here is derived from an EMBL/GenBank/DDBJ whole genome shotgun (WGS) entry which is preliminary data.</text>
</comment>
<dbReference type="RefSeq" id="WP_155140594.1">
    <property type="nucleotide sequence ID" value="NZ_BMGZ01000002.1"/>
</dbReference>
<reference evidence="5 7" key="2">
    <citation type="submission" date="2020-02" db="EMBL/GenBank/DDBJ databases">
        <title>Genome sequence of Parvularcula flava strain NH6-79.</title>
        <authorList>
            <person name="Abdul Karim M.H."/>
            <person name="Lam M.Q."/>
            <person name="Chen S.J."/>
            <person name="Yahya A."/>
            <person name="Shahir S."/>
            <person name="Shamsir M.S."/>
            <person name="Chong C.S."/>
        </authorList>
    </citation>
    <scope>NUCLEOTIDE SEQUENCE [LARGE SCALE GENOMIC DNA]</scope>
    <source>
        <strain evidence="5 7">NH6-79</strain>
    </source>
</reference>
<evidence type="ECO:0008006" key="8">
    <source>
        <dbReference type="Google" id="ProtNLM"/>
    </source>
</evidence>
<evidence type="ECO:0000313" key="7">
    <source>
        <dbReference type="Proteomes" id="UP000818603"/>
    </source>
</evidence>
<dbReference type="EMBL" id="VCJR02000002">
    <property type="protein sequence ID" value="NHK28524.1"/>
    <property type="molecule type" value="Genomic_DNA"/>
</dbReference>
<feature type="compositionally biased region" description="Gly residues" evidence="2">
    <location>
        <begin position="102"/>
        <end position="113"/>
    </location>
</feature>
<feature type="region of interest" description="Disordered" evidence="2">
    <location>
        <begin position="97"/>
        <end position="133"/>
    </location>
</feature>
<evidence type="ECO:0000256" key="1">
    <source>
        <dbReference type="SAM" id="Coils"/>
    </source>
</evidence>
<feature type="signal peptide" evidence="3">
    <location>
        <begin position="1"/>
        <end position="24"/>
    </location>
</feature>
<organism evidence="4 6">
    <name type="scientific">Aquisalinus luteolus</name>
    <dbReference type="NCBI Taxonomy" id="1566827"/>
    <lineage>
        <taxon>Bacteria</taxon>
        <taxon>Pseudomonadati</taxon>
        <taxon>Pseudomonadota</taxon>
        <taxon>Alphaproteobacteria</taxon>
        <taxon>Parvularculales</taxon>
        <taxon>Parvularculaceae</taxon>
        <taxon>Aquisalinus</taxon>
    </lineage>
</organism>
<evidence type="ECO:0000313" key="5">
    <source>
        <dbReference type="EMBL" id="NHK28524.1"/>
    </source>
</evidence>
<evidence type="ECO:0000256" key="3">
    <source>
        <dbReference type="SAM" id="SignalP"/>
    </source>
</evidence>
<feature type="compositionally biased region" description="Polar residues" evidence="2">
    <location>
        <begin position="115"/>
        <end position="129"/>
    </location>
</feature>
<dbReference type="Proteomes" id="UP000818603">
    <property type="component" value="Unassembled WGS sequence"/>
</dbReference>